<dbReference type="Proteomes" id="UP000464178">
    <property type="component" value="Chromosome"/>
</dbReference>
<keyword evidence="2" id="KW-0540">Nuclease</keyword>
<dbReference type="GO" id="GO:0016788">
    <property type="term" value="F:hydrolase activity, acting on ester bonds"/>
    <property type="evidence" value="ECO:0007669"/>
    <property type="project" value="InterPro"/>
</dbReference>
<dbReference type="InterPro" id="IPR010902">
    <property type="entry name" value="NUMOD4"/>
</dbReference>
<name>A0A6P2CVF0_9BACT</name>
<evidence type="ECO:0000259" key="1">
    <source>
        <dbReference type="Pfam" id="PF07463"/>
    </source>
</evidence>
<evidence type="ECO:0000313" key="3">
    <source>
        <dbReference type="Proteomes" id="UP000464178"/>
    </source>
</evidence>
<proteinExistence type="predicted"/>
<evidence type="ECO:0000313" key="2">
    <source>
        <dbReference type="EMBL" id="VTR92125.1"/>
    </source>
</evidence>
<accession>A0A6P2CVF0</accession>
<dbReference type="SUPFAM" id="SSF54060">
    <property type="entry name" value="His-Me finger endonucleases"/>
    <property type="match status" value="1"/>
</dbReference>
<dbReference type="AlphaFoldDB" id="A0A6P2CVF0"/>
<dbReference type="InterPro" id="IPR044925">
    <property type="entry name" value="His-Me_finger_sf"/>
</dbReference>
<feature type="domain" description="NUMOD4" evidence="1">
    <location>
        <begin position="3"/>
        <end position="30"/>
    </location>
</feature>
<dbReference type="EMBL" id="LR593886">
    <property type="protein sequence ID" value="VTR92125.1"/>
    <property type="molecule type" value="Genomic_DNA"/>
</dbReference>
<reference evidence="2 3" key="1">
    <citation type="submission" date="2019-05" db="EMBL/GenBank/DDBJ databases">
        <authorList>
            <consortium name="Science for Life Laboratories"/>
        </authorList>
    </citation>
    <scope>NUCLEOTIDE SEQUENCE [LARGE SCALE GENOMIC DNA]</scope>
    <source>
        <strain evidence="2">Soil9</strain>
    </source>
</reference>
<keyword evidence="2" id="KW-0378">Hydrolase</keyword>
<keyword evidence="3" id="KW-1185">Reference proteome</keyword>
<dbReference type="Gene3D" id="3.90.75.20">
    <property type="match status" value="1"/>
</dbReference>
<dbReference type="Pfam" id="PF07463">
    <property type="entry name" value="NUMOD4"/>
    <property type="match status" value="1"/>
</dbReference>
<dbReference type="GO" id="GO:0004519">
    <property type="term" value="F:endonuclease activity"/>
    <property type="evidence" value="ECO:0007669"/>
    <property type="project" value="UniProtKB-KW"/>
</dbReference>
<sequence length="276" mass="31677">MQENWRAVSGAEGYEVSDLGRVKCTLHGRVSYVLPHADVAGYSCVSLSVSGKTVRHRLHLLVLETFSGPPREGELCQFKDSDRTNCELTNLYWGAETDEQFRERATKRKTNPGDVVAHFEALTPTGYPGASRSLHWQVRCCRCNSLYVVQGQAFRNGALKCDLCDYPRFSSPTTEEDVLTKSKNRIREYKKWLDMKNRCRNRNHYQQKGIQIHPHWDSDFVQFFRDCGPQPGPDYVLDRYPDGAGNYEPGNTRWATPRQSNENRTWAVKEPALLLQ</sequence>
<protein>
    <recommendedName>
        <fullName evidence="1">NUMOD4 domain-containing protein</fullName>
    </recommendedName>
</protein>
<keyword evidence="2" id="KW-0255">Endonuclease</keyword>
<gene>
    <name evidence="2" type="ORF">SOIL9_55890</name>
</gene>
<organism evidence="2 3">
    <name type="scientific">Gemmata massiliana</name>
    <dbReference type="NCBI Taxonomy" id="1210884"/>
    <lineage>
        <taxon>Bacteria</taxon>
        <taxon>Pseudomonadati</taxon>
        <taxon>Planctomycetota</taxon>
        <taxon>Planctomycetia</taxon>
        <taxon>Gemmatales</taxon>
        <taxon>Gemmataceae</taxon>
        <taxon>Gemmata</taxon>
    </lineage>
</organism>
<dbReference type="KEGG" id="gms:SOIL9_55890"/>